<organism evidence="3 4">
    <name type="scientific">Littorina saxatilis</name>
    <dbReference type="NCBI Taxonomy" id="31220"/>
    <lineage>
        <taxon>Eukaryota</taxon>
        <taxon>Metazoa</taxon>
        <taxon>Spiralia</taxon>
        <taxon>Lophotrochozoa</taxon>
        <taxon>Mollusca</taxon>
        <taxon>Gastropoda</taxon>
        <taxon>Caenogastropoda</taxon>
        <taxon>Littorinimorpha</taxon>
        <taxon>Littorinoidea</taxon>
        <taxon>Littorinidae</taxon>
        <taxon>Littorina</taxon>
    </lineage>
</organism>
<feature type="chain" id="PRO_5043024272" evidence="2">
    <location>
        <begin position="24"/>
        <end position="130"/>
    </location>
</feature>
<keyword evidence="1" id="KW-0812">Transmembrane</keyword>
<sequence length="130" mass="14363">MAQTVVYRWLFLGALLSLTVCQAAYHPAYPALSAATSSGMIPFNFGLWLGVLRDKINLLKTSVEESKRSCNGFPCMYTHLGAKAGRQAMMRSLMGIIHSCAHDPTCSPGKRRKRSSNSLLSVLRQRRNTS</sequence>
<reference evidence="3 4" key="1">
    <citation type="submission" date="2024-02" db="EMBL/GenBank/DDBJ databases">
        <title>Chromosome-scale genome assembly of the rough periwinkle Littorina saxatilis.</title>
        <authorList>
            <person name="De Jode A."/>
            <person name="Faria R."/>
            <person name="Formenti G."/>
            <person name="Sims Y."/>
            <person name="Smith T.P."/>
            <person name="Tracey A."/>
            <person name="Wood J.M.D."/>
            <person name="Zagrodzka Z.B."/>
            <person name="Johannesson K."/>
            <person name="Butlin R.K."/>
            <person name="Leder E.H."/>
        </authorList>
    </citation>
    <scope>NUCLEOTIDE SEQUENCE [LARGE SCALE GENOMIC DNA]</scope>
    <source>
        <strain evidence="3">Snail1</strain>
        <tissue evidence="3">Muscle</tissue>
    </source>
</reference>
<feature type="transmembrane region" description="Helical" evidence="1">
    <location>
        <begin position="33"/>
        <end position="52"/>
    </location>
</feature>
<keyword evidence="4" id="KW-1185">Reference proteome</keyword>
<dbReference type="EMBL" id="JBAMIC010000012">
    <property type="protein sequence ID" value="KAK7098837.1"/>
    <property type="molecule type" value="Genomic_DNA"/>
</dbReference>
<evidence type="ECO:0000313" key="3">
    <source>
        <dbReference type="EMBL" id="KAK7098837.1"/>
    </source>
</evidence>
<name>A0AAN9G8G4_9CAEN</name>
<accession>A0AAN9G8G4</accession>
<evidence type="ECO:0000256" key="1">
    <source>
        <dbReference type="SAM" id="Phobius"/>
    </source>
</evidence>
<gene>
    <name evidence="3" type="ORF">V1264_003062</name>
</gene>
<dbReference type="AlphaFoldDB" id="A0AAN9G8G4"/>
<evidence type="ECO:0000256" key="2">
    <source>
        <dbReference type="SAM" id="SignalP"/>
    </source>
</evidence>
<feature type="signal peptide" evidence="2">
    <location>
        <begin position="1"/>
        <end position="23"/>
    </location>
</feature>
<keyword evidence="1" id="KW-1133">Transmembrane helix</keyword>
<keyword evidence="1" id="KW-0472">Membrane</keyword>
<protein>
    <submittedName>
        <fullName evidence="3">Uncharacterized protein</fullName>
    </submittedName>
</protein>
<comment type="caution">
    <text evidence="3">The sequence shown here is derived from an EMBL/GenBank/DDBJ whole genome shotgun (WGS) entry which is preliminary data.</text>
</comment>
<dbReference type="Proteomes" id="UP001374579">
    <property type="component" value="Unassembled WGS sequence"/>
</dbReference>
<keyword evidence="2" id="KW-0732">Signal</keyword>
<proteinExistence type="predicted"/>
<evidence type="ECO:0000313" key="4">
    <source>
        <dbReference type="Proteomes" id="UP001374579"/>
    </source>
</evidence>